<dbReference type="GO" id="GO:0006508">
    <property type="term" value="P:proteolysis"/>
    <property type="evidence" value="ECO:0007669"/>
    <property type="project" value="UniProtKB-KW"/>
</dbReference>
<protein>
    <submittedName>
        <fullName evidence="4">CPBP family intramembrane metalloprotease</fullName>
    </submittedName>
</protein>
<dbReference type="PANTHER" id="PTHR35797:SF1">
    <property type="entry name" value="PROTEASE"/>
    <property type="match status" value="1"/>
</dbReference>
<feature type="transmembrane region" description="Helical" evidence="2">
    <location>
        <begin position="70"/>
        <end position="90"/>
    </location>
</feature>
<dbReference type="Proteomes" id="UP000526408">
    <property type="component" value="Unassembled WGS sequence"/>
</dbReference>
<keyword evidence="4" id="KW-0645">Protease</keyword>
<keyword evidence="5" id="KW-1185">Reference proteome</keyword>
<keyword evidence="2" id="KW-1133">Transmembrane helix</keyword>
<dbReference type="Pfam" id="PF02517">
    <property type="entry name" value="Rce1-like"/>
    <property type="match status" value="1"/>
</dbReference>
<feature type="transmembrane region" description="Helical" evidence="2">
    <location>
        <begin position="102"/>
        <end position="122"/>
    </location>
</feature>
<dbReference type="GO" id="GO:0008237">
    <property type="term" value="F:metallopeptidase activity"/>
    <property type="evidence" value="ECO:0007669"/>
    <property type="project" value="UniProtKB-KW"/>
</dbReference>
<dbReference type="GO" id="GO:0080120">
    <property type="term" value="P:CAAX-box protein maturation"/>
    <property type="evidence" value="ECO:0007669"/>
    <property type="project" value="UniProtKB-ARBA"/>
</dbReference>
<feature type="transmembrane region" description="Helical" evidence="2">
    <location>
        <begin position="169"/>
        <end position="187"/>
    </location>
</feature>
<dbReference type="InterPro" id="IPR042150">
    <property type="entry name" value="MmRce1-like"/>
</dbReference>
<feature type="domain" description="CAAX prenyl protease 2/Lysostaphin resistance protein A-like" evidence="3">
    <location>
        <begin position="109"/>
        <end position="210"/>
    </location>
</feature>
<evidence type="ECO:0000256" key="2">
    <source>
        <dbReference type="SAM" id="Phobius"/>
    </source>
</evidence>
<feature type="region of interest" description="Disordered" evidence="1">
    <location>
        <begin position="254"/>
        <end position="283"/>
    </location>
</feature>
<evidence type="ECO:0000259" key="3">
    <source>
        <dbReference type="Pfam" id="PF02517"/>
    </source>
</evidence>
<gene>
    <name evidence="4" type="ORF">HCU73_13955</name>
</gene>
<feature type="transmembrane region" description="Helical" evidence="2">
    <location>
        <begin position="199"/>
        <end position="222"/>
    </location>
</feature>
<reference evidence="4 5" key="1">
    <citation type="submission" date="2020-04" db="EMBL/GenBank/DDBJ databases">
        <authorList>
            <person name="Yoon J."/>
        </authorList>
    </citation>
    <scope>NUCLEOTIDE SEQUENCE [LARGE SCALE GENOMIC DNA]</scope>
    <source>
        <strain evidence="4 5">KMU-115</strain>
    </source>
</reference>
<dbReference type="AlphaFoldDB" id="A0A7X6H0F3"/>
<dbReference type="EMBL" id="JAAZQQ010000005">
    <property type="protein sequence ID" value="NKX45695.1"/>
    <property type="molecule type" value="Genomic_DNA"/>
</dbReference>
<feature type="compositionally biased region" description="Low complexity" evidence="1">
    <location>
        <begin position="254"/>
        <end position="269"/>
    </location>
</feature>
<dbReference type="PANTHER" id="PTHR35797">
    <property type="entry name" value="PROTEASE-RELATED"/>
    <property type="match status" value="1"/>
</dbReference>
<accession>A0A7X6H0F3</accession>
<keyword evidence="2" id="KW-0812">Transmembrane</keyword>
<dbReference type="RefSeq" id="WP_168624086.1">
    <property type="nucleotide sequence ID" value="NZ_JAAZQQ010000005.1"/>
</dbReference>
<keyword evidence="4" id="KW-0378">Hydrolase</keyword>
<evidence type="ECO:0000313" key="5">
    <source>
        <dbReference type="Proteomes" id="UP000526408"/>
    </source>
</evidence>
<proteinExistence type="predicted"/>
<comment type="caution">
    <text evidence="4">The sequence shown here is derived from an EMBL/GenBank/DDBJ whole genome shotgun (WGS) entry which is preliminary data.</text>
</comment>
<evidence type="ECO:0000256" key="1">
    <source>
        <dbReference type="SAM" id="MobiDB-lite"/>
    </source>
</evidence>
<sequence length="283" mass="29377">MRQAAAFVALSFALSWGAWGAAILAGSGAAGWRIAGGFGPTLAALALAAWAGPGALRALLSGFARWRAPVWVWAVAVLSTLAVGLAALAVDRALGGRPDWPGPAEWALAPVIFLWVLAFSVAGEETGWRGYLLPRLLDRLGPLAASLVLGLAWSLWHLPLWALPGDFHAGLPVSLFLIQSLALSVVYTRLWLASSGSLIVAHLFHAASNTTLGLLPLIPGAGGEGLRALWIAVALLCALAAVLAARQSRRDGARAAAAHPRAATPEAPASHGHSPGRIENRNR</sequence>
<feature type="transmembrane region" description="Helical" evidence="2">
    <location>
        <begin position="143"/>
        <end position="163"/>
    </location>
</feature>
<evidence type="ECO:0000313" key="4">
    <source>
        <dbReference type="EMBL" id="NKX45695.1"/>
    </source>
</evidence>
<keyword evidence="4" id="KW-0482">Metalloprotease</keyword>
<feature type="transmembrane region" description="Helical" evidence="2">
    <location>
        <begin position="30"/>
        <end position="50"/>
    </location>
</feature>
<name>A0A7X6H0F3_9RHOB</name>
<keyword evidence="2" id="KW-0472">Membrane</keyword>
<organism evidence="4 5">
    <name type="scientific">Roseicyclus persicicus</name>
    <dbReference type="NCBI Taxonomy" id="2650661"/>
    <lineage>
        <taxon>Bacteria</taxon>
        <taxon>Pseudomonadati</taxon>
        <taxon>Pseudomonadota</taxon>
        <taxon>Alphaproteobacteria</taxon>
        <taxon>Rhodobacterales</taxon>
        <taxon>Roseobacteraceae</taxon>
        <taxon>Roseicyclus</taxon>
    </lineage>
</organism>
<dbReference type="GO" id="GO:0004175">
    <property type="term" value="F:endopeptidase activity"/>
    <property type="evidence" value="ECO:0007669"/>
    <property type="project" value="UniProtKB-ARBA"/>
</dbReference>
<dbReference type="InterPro" id="IPR003675">
    <property type="entry name" value="Rce1/LyrA-like_dom"/>
</dbReference>
<feature type="transmembrane region" description="Helical" evidence="2">
    <location>
        <begin position="228"/>
        <end position="245"/>
    </location>
</feature>